<sequence>MEFIELADYPLPRGRVIEWQPTATAYWSNWPRDHRAASCNHEHHLREALEHSRIRDARQSWLGHAFRLDGPLDHTAWRATLDAWIDRHEGLRTHVTIEGGVPARYTAAPGEIRVRPTDAGTPASTMAAYRVIHGLLDAGTSPLRWPAYTCLTIAGRDGCTVVLAADHSIMDGYSTIALGGELRALYTAIRTGTEAPATAPASYVDFCAQERARAESATPDHPAVRTWSEFFTSGQVDAPENSFAGAITAPVRDLDPATTGTRTPFGEAAQRTLALEVLDAEAADAAAASARDRGHSLFAVLLAAFAATGSQLGAGPEFRTVVPLHTRDAPHWADSLGWFVGLAPFRLDCTGTRTIGELATRAGTELRRVKVAATIPFGRVCEVTGVRPRISSMISYMDIRSAPGAADWAESDTRWLRSRCVSNEEFFFWFMRTPTGVTLNTRYPATARATRDIHRHVLRLRELLAECARYGDAPIRPTEGAPLSWR</sequence>
<dbReference type="AlphaFoldDB" id="A0A4U8VXU5"/>
<organism evidence="2 3">
    <name type="scientific">Nocardia cyriacigeorgica</name>
    <dbReference type="NCBI Taxonomy" id="135487"/>
    <lineage>
        <taxon>Bacteria</taxon>
        <taxon>Bacillati</taxon>
        <taxon>Actinomycetota</taxon>
        <taxon>Actinomycetes</taxon>
        <taxon>Mycobacteriales</taxon>
        <taxon>Nocardiaceae</taxon>
        <taxon>Nocardia</taxon>
    </lineage>
</organism>
<dbReference type="GO" id="GO:0043041">
    <property type="term" value="P:amino acid activation for nonribosomal peptide biosynthetic process"/>
    <property type="evidence" value="ECO:0007669"/>
    <property type="project" value="TreeGrafter"/>
</dbReference>
<accession>A0A4U8VXU5</accession>
<dbReference type="GO" id="GO:0031177">
    <property type="term" value="F:phosphopantetheine binding"/>
    <property type="evidence" value="ECO:0007669"/>
    <property type="project" value="TreeGrafter"/>
</dbReference>
<name>A0A4U8VXU5_9NOCA</name>
<dbReference type="Pfam" id="PF00668">
    <property type="entry name" value="Condensation"/>
    <property type="match status" value="1"/>
</dbReference>
<keyword evidence="2" id="KW-0012">Acyltransferase</keyword>
<keyword evidence="2" id="KW-0808">Transferase</keyword>
<dbReference type="SUPFAM" id="SSF52777">
    <property type="entry name" value="CoA-dependent acyltransferases"/>
    <property type="match status" value="2"/>
</dbReference>
<dbReference type="EC" id="2.3.1.-" evidence="2"/>
<dbReference type="Proteomes" id="UP000290439">
    <property type="component" value="Chromosome"/>
</dbReference>
<reference evidence="2 3" key="1">
    <citation type="submission" date="2019-02" db="EMBL/GenBank/DDBJ databases">
        <authorList>
            <consortium name="Pathogen Informatics"/>
        </authorList>
    </citation>
    <scope>NUCLEOTIDE SEQUENCE [LARGE SCALE GENOMIC DNA]</scope>
    <source>
        <strain evidence="2 3">3012STDY6756504</strain>
    </source>
</reference>
<dbReference type="PANTHER" id="PTHR45527:SF1">
    <property type="entry name" value="FATTY ACID SYNTHASE"/>
    <property type="match status" value="1"/>
</dbReference>
<dbReference type="Gene3D" id="3.30.559.10">
    <property type="entry name" value="Chloramphenicol acetyltransferase-like domain"/>
    <property type="match status" value="1"/>
</dbReference>
<dbReference type="GO" id="GO:0044550">
    <property type="term" value="P:secondary metabolite biosynthetic process"/>
    <property type="evidence" value="ECO:0007669"/>
    <property type="project" value="TreeGrafter"/>
</dbReference>
<dbReference type="InterPro" id="IPR023213">
    <property type="entry name" value="CAT-like_dom_sf"/>
</dbReference>
<evidence type="ECO:0000313" key="2">
    <source>
        <dbReference type="EMBL" id="VFA98272.1"/>
    </source>
</evidence>
<evidence type="ECO:0000259" key="1">
    <source>
        <dbReference type="Pfam" id="PF00668"/>
    </source>
</evidence>
<proteinExistence type="predicted"/>
<dbReference type="RefSeq" id="WP_130916937.1">
    <property type="nucleotide sequence ID" value="NZ_LR215973.1"/>
</dbReference>
<dbReference type="GO" id="GO:0008610">
    <property type="term" value="P:lipid biosynthetic process"/>
    <property type="evidence" value="ECO:0007669"/>
    <property type="project" value="UniProtKB-ARBA"/>
</dbReference>
<dbReference type="Gene3D" id="3.30.559.30">
    <property type="entry name" value="Nonribosomal peptide synthetase, condensation domain"/>
    <property type="match status" value="1"/>
</dbReference>
<dbReference type="InterPro" id="IPR001242">
    <property type="entry name" value="Condensation_dom"/>
</dbReference>
<evidence type="ECO:0000313" key="3">
    <source>
        <dbReference type="Proteomes" id="UP000290439"/>
    </source>
</evidence>
<protein>
    <submittedName>
        <fullName evidence="2">SL659 acyltransferase papA1</fullName>
        <ecNumber evidence="2">2.3.1.-</ecNumber>
    </submittedName>
</protein>
<dbReference type="GO" id="GO:0016746">
    <property type="term" value="F:acyltransferase activity"/>
    <property type="evidence" value="ECO:0007669"/>
    <property type="project" value="UniProtKB-KW"/>
</dbReference>
<gene>
    <name evidence="2" type="primary">papA1_2</name>
    <name evidence="2" type="ORF">NCTC10797_02039</name>
</gene>
<feature type="domain" description="Condensation" evidence="1">
    <location>
        <begin position="63"/>
        <end position="396"/>
    </location>
</feature>
<dbReference type="GO" id="GO:0005737">
    <property type="term" value="C:cytoplasm"/>
    <property type="evidence" value="ECO:0007669"/>
    <property type="project" value="TreeGrafter"/>
</dbReference>
<dbReference type="PANTHER" id="PTHR45527">
    <property type="entry name" value="NONRIBOSOMAL PEPTIDE SYNTHETASE"/>
    <property type="match status" value="1"/>
</dbReference>
<dbReference type="EMBL" id="LR215973">
    <property type="protein sequence ID" value="VFA98272.1"/>
    <property type="molecule type" value="Genomic_DNA"/>
</dbReference>